<keyword evidence="2 4" id="KW-0479">Metal-binding</keyword>
<feature type="binding site" evidence="4">
    <location>
        <position position="125"/>
    </location>
    <ligand>
        <name>Mn(2+)</name>
        <dbReference type="ChEBI" id="CHEBI:29035"/>
        <label>1</label>
    </ligand>
</feature>
<dbReference type="SUPFAM" id="SSF52768">
    <property type="entry name" value="Arginase/deacetylase"/>
    <property type="match status" value="1"/>
</dbReference>
<dbReference type="Proteomes" id="UP000030848">
    <property type="component" value="Unassembled WGS sequence"/>
</dbReference>
<dbReference type="OrthoDB" id="9788689at2"/>
<dbReference type="InterPro" id="IPR005925">
    <property type="entry name" value="Agmatinase-rel"/>
</dbReference>
<feature type="region of interest" description="Disordered" evidence="6">
    <location>
        <begin position="322"/>
        <end position="343"/>
    </location>
</feature>
<feature type="binding site" evidence="4">
    <location>
        <position position="242"/>
    </location>
    <ligand>
        <name>Mn(2+)</name>
        <dbReference type="ChEBI" id="CHEBI:29035"/>
        <label>1</label>
    </ligand>
</feature>
<feature type="binding site" evidence="4">
    <location>
        <position position="148"/>
    </location>
    <ligand>
        <name>Mn(2+)</name>
        <dbReference type="ChEBI" id="CHEBI:29035"/>
        <label>1</label>
    </ligand>
</feature>
<dbReference type="Gene3D" id="3.40.800.10">
    <property type="entry name" value="Ureohydrolase domain"/>
    <property type="match status" value="1"/>
</dbReference>
<dbReference type="GO" id="GO:0046872">
    <property type="term" value="F:metal ion binding"/>
    <property type="evidence" value="ECO:0007669"/>
    <property type="project" value="UniProtKB-KW"/>
</dbReference>
<dbReference type="PRINTS" id="PR00116">
    <property type="entry name" value="ARGINASE"/>
</dbReference>
<dbReference type="GO" id="GO:0008783">
    <property type="term" value="F:agmatinase activity"/>
    <property type="evidence" value="ECO:0007669"/>
    <property type="project" value="TreeGrafter"/>
</dbReference>
<comment type="caution">
    <text evidence="7">The sequence shown here is derived from an EMBL/GenBank/DDBJ whole genome shotgun (WGS) entry which is preliminary data.</text>
</comment>
<dbReference type="GO" id="GO:0033389">
    <property type="term" value="P:putrescine biosynthetic process from arginine, via agmatine"/>
    <property type="evidence" value="ECO:0007669"/>
    <property type="project" value="TreeGrafter"/>
</dbReference>
<accession>A0A837DE51</accession>
<comment type="cofactor">
    <cofactor evidence="4">
        <name>Mn(2+)</name>
        <dbReference type="ChEBI" id="CHEBI:29035"/>
    </cofactor>
    <text evidence="4">Binds 2 manganese ions per subunit.</text>
</comment>
<comment type="similarity">
    <text evidence="1">Belongs to the arginase family. Agmatinase subfamily.</text>
</comment>
<dbReference type="Pfam" id="PF00491">
    <property type="entry name" value="Arginase"/>
    <property type="match status" value="1"/>
</dbReference>
<evidence type="ECO:0000256" key="6">
    <source>
        <dbReference type="SAM" id="MobiDB-lite"/>
    </source>
</evidence>
<feature type="binding site" evidence="4">
    <location>
        <position position="240"/>
    </location>
    <ligand>
        <name>Mn(2+)</name>
        <dbReference type="ChEBI" id="CHEBI:29035"/>
        <label>1</label>
    </ligand>
</feature>
<evidence type="ECO:0000256" key="2">
    <source>
        <dbReference type="ARBA" id="ARBA00022723"/>
    </source>
</evidence>
<dbReference type="InterPro" id="IPR020855">
    <property type="entry name" value="Ureohydrolase_Mn_BS"/>
</dbReference>
<dbReference type="OMA" id="YAQIPTF"/>
<dbReference type="EMBL" id="JRZE01000003">
    <property type="protein sequence ID" value="KHF44096.1"/>
    <property type="molecule type" value="Genomic_DNA"/>
</dbReference>
<dbReference type="PIRSF" id="PIRSF036979">
    <property type="entry name" value="Arginase"/>
    <property type="match status" value="1"/>
</dbReference>
<sequence length="343" mass="36686">MNEVPERVRATSSPRYAQVATYMRLPLVPKAVGYDVAVIGAPYDGGTSYRPGARLAPRAIRHESCLIHGTGIDRGPNIFDVLDVVDAGDLDLSPFSMELAIETATQALTELLQDNDAFLMFGGDHSLSLPGMRAAYAKHGPLAVLHLDAHSDTFPPVYGGLHHHGTPFRWGLDEGLIDPHSMIQIGIRGHNPSPDSLDYPRGRGVTVVTAQECEGPDAVERLTQLIREVAGDRPLYVSVDVDVVDPAFAPGTGTPAPGGLTSRELLGLLNAVGDLNPVAFDVMEVCPPFDHSGITALLAAEVGAELLYQYLRAHRGDSTVRPTFSRTNVTNGATFPTESKGKP</sequence>
<evidence type="ECO:0000313" key="7">
    <source>
        <dbReference type="EMBL" id="KHF44096.1"/>
    </source>
</evidence>
<name>A0A837DE51_9PSEU</name>
<dbReference type="InterPro" id="IPR006035">
    <property type="entry name" value="Ureohydrolase"/>
</dbReference>
<evidence type="ECO:0000256" key="1">
    <source>
        <dbReference type="ARBA" id="ARBA00009227"/>
    </source>
</evidence>
<dbReference type="CDD" id="cd11592">
    <property type="entry name" value="Agmatinase_PAH"/>
    <property type="match status" value="1"/>
</dbReference>
<protein>
    <submittedName>
        <fullName evidence="7">Agmatinase</fullName>
    </submittedName>
</protein>
<gene>
    <name evidence="7" type="ORF">MINT15_09780</name>
</gene>
<evidence type="ECO:0000313" key="8">
    <source>
        <dbReference type="Proteomes" id="UP000030848"/>
    </source>
</evidence>
<reference evidence="7 8" key="1">
    <citation type="submission" date="2014-10" db="EMBL/GenBank/DDBJ databases">
        <title>Genome sequence of Micropolyspora internatus JCM3315.</title>
        <authorList>
            <person name="Shin S.-K."/>
            <person name="Yi H."/>
        </authorList>
    </citation>
    <scope>NUCLEOTIDE SEQUENCE [LARGE SCALE GENOMIC DNA]</scope>
    <source>
        <strain evidence="7 8">JCM 3315</strain>
    </source>
</reference>
<feature type="binding site" evidence="4">
    <location>
        <position position="152"/>
    </location>
    <ligand>
        <name>Mn(2+)</name>
        <dbReference type="ChEBI" id="CHEBI:29035"/>
        <label>1</label>
    </ligand>
</feature>
<feature type="compositionally biased region" description="Polar residues" evidence="6">
    <location>
        <begin position="322"/>
        <end position="337"/>
    </location>
</feature>
<evidence type="ECO:0000256" key="5">
    <source>
        <dbReference type="RuleBase" id="RU003684"/>
    </source>
</evidence>
<dbReference type="PANTHER" id="PTHR11358:SF26">
    <property type="entry name" value="GUANIDINO ACID HYDROLASE, MITOCHONDRIAL"/>
    <property type="match status" value="1"/>
</dbReference>
<dbReference type="NCBIfam" id="TIGR01230">
    <property type="entry name" value="agmatinase"/>
    <property type="match status" value="1"/>
</dbReference>
<dbReference type="InterPro" id="IPR023696">
    <property type="entry name" value="Ureohydrolase_dom_sf"/>
</dbReference>
<dbReference type="PANTHER" id="PTHR11358">
    <property type="entry name" value="ARGINASE/AGMATINASE"/>
    <property type="match status" value="1"/>
</dbReference>
<organism evidence="7 8">
    <name type="scientific">Saccharomonospora viridis</name>
    <dbReference type="NCBI Taxonomy" id="1852"/>
    <lineage>
        <taxon>Bacteria</taxon>
        <taxon>Bacillati</taxon>
        <taxon>Actinomycetota</taxon>
        <taxon>Actinomycetes</taxon>
        <taxon>Pseudonocardiales</taxon>
        <taxon>Pseudonocardiaceae</taxon>
        <taxon>Saccharomonospora</taxon>
    </lineage>
</organism>
<dbReference type="PROSITE" id="PS01053">
    <property type="entry name" value="ARGINASE_1"/>
    <property type="match status" value="1"/>
</dbReference>
<feature type="binding site" evidence="4">
    <location>
        <position position="150"/>
    </location>
    <ligand>
        <name>Mn(2+)</name>
        <dbReference type="ChEBI" id="CHEBI:29035"/>
        <label>1</label>
    </ligand>
</feature>
<proteinExistence type="inferred from homology"/>
<dbReference type="PROSITE" id="PS51409">
    <property type="entry name" value="ARGINASE_2"/>
    <property type="match status" value="1"/>
</dbReference>
<dbReference type="AlphaFoldDB" id="A0A837DE51"/>
<dbReference type="RefSeq" id="WP_015787614.1">
    <property type="nucleotide sequence ID" value="NZ_CALJZO010000087.1"/>
</dbReference>
<keyword evidence="3 5" id="KW-0378">Hydrolase</keyword>
<keyword evidence="4" id="KW-0464">Manganese</keyword>
<evidence type="ECO:0000256" key="3">
    <source>
        <dbReference type="ARBA" id="ARBA00022801"/>
    </source>
</evidence>
<evidence type="ECO:0000256" key="4">
    <source>
        <dbReference type="PIRSR" id="PIRSR036979-1"/>
    </source>
</evidence>